<evidence type="ECO:0008006" key="2">
    <source>
        <dbReference type="Google" id="ProtNLM"/>
    </source>
</evidence>
<evidence type="ECO:0000313" key="1">
    <source>
        <dbReference type="EMBL" id="SVB06767.1"/>
    </source>
</evidence>
<sequence length="99" mass="11397">PHIGMTFIDFFEHTIGLHVNGKAKIIENDELLADKTQTTVTNDTQEEGVVPERWIFITVEEAYIHCSKHIPHLKKLDKKIHWGTDKETHKGGDFFKAET</sequence>
<name>A0A382B0L0_9ZZZZ</name>
<dbReference type="Gene3D" id="2.30.110.10">
    <property type="entry name" value="Electron Transport, Fmn-binding Protein, Chain A"/>
    <property type="match status" value="1"/>
</dbReference>
<dbReference type="EMBL" id="UINC01027471">
    <property type="protein sequence ID" value="SVB06767.1"/>
    <property type="molecule type" value="Genomic_DNA"/>
</dbReference>
<feature type="non-terminal residue" evidence="1">
    <location>
        <position position="1"/>
    </location>
</feature>
<reference evidence="1" key="1">
    <citation type="submission" date="2018-05" db="EMBL/GenBank/DDBJ databases">
        <authorList>
            <person name="Lanie J.A."/>
            <person name="Ng W.-L."/>
            <person name="Kazmierczak K.M."/>
            <person name="Andrzejewski T.M."/>
            <person name="Davidsen T.M."/>
            <person name="Wayne K.J."/>
            <person name="Tettelin H."/>
            <person name="Glass J.I."/>
            <person name="Rusch D."/>
            <person name="Podicherti R."/>
            <person name="Tsui H.-C.T."/>
            <person name="Winkler M.E."/>
        </authorList>
    </citation>
    <scope>NUCLEOTIDE SEQUENCE</scope>
</reference>
<accession>A0A382B0L0</accession>
<gene>
    <name evidence="1" type="ORF">METZ01_LOCUS159621</name>
</gene>
<protein>
    <recommendedName>
        <fullName evidence="2">Pyridoxamine 5'-phosphate oxidase putative domain-containing protein</fullName>
    </recommendedName>
</protein>
<dbReference type="InterPro" id="IPR012349">
    <property type="entry name" value="Split_barrel_FMN-bd"/>
</dbReference>
<proteinExistence type="predicted"/>
<organism evidence="1">
    <name type="scientific">marine metagenome</name>
    <dbReference type="NCBI Taxonomy" id="408172"/>
    <lineage>
        <taxon>unclassified sequences</taxon>
        <taxon>metagenomes</taxon>
        <taxon>ecological metagenomes</taxon>
    </lineage>
</organism>
<dbReference type="AlphaFoldDB" id="A0A382B0L0"/>